<keyword evidence="2" id="KW-0238">DNA-binding</keyword>
<dbReference type="InterPro" id="IPR050204">
    <property type="entry name" value="AraC_XylS_family_regulators"/>
</dbReference>
<dbReference type="SUPFAM" id="SSF46689">
    <property type="entry name" value="Homeodomain-like"/>
    <property type="match status" value="1"/>
</dbReference>
<evidence type="ECO:0000259" key="5">
    <source>
        <dbReference type="PROSITE" id="PS01124"/>
    </source>
</evidence>
<protein>
    <recommendedName>
        <fullName evidence="5">HTH araC/xylS-type domain-containing protein</fullName>
    </recommendedName>
</protein>
<evidence type="ECO:0000256" key="4">
    <source>
        <dbReference type="SAM" id="MobiDB-lite"/>
    </source>
</evidence>
<keyword evidence="3" id="KW-0804">Transcription</keyword>
<proteinExistence type="predicted"/>
<gene>
    <name evidence="6" type="ORF">GCM10023081_46000</name>
</gene>
<evidence type="ECO:0000256" key="3">
    <source>
        <dbReference type="ARBA" id="ARBA00023163"/>
    </source>
</evidence>
<evidence type="ECO:0000256" key="2">
    <source>
        <dbReference type="ARBA" id="ARBA00023125"/>
    </source>
</evidence>
<dbReference type="InterPro" id="IPR035418">
    <property type="entry name" value="AraC-bd_2"/>
</dbReference>
<reference evidence="7" key="1">
    <citation type="journal article" date="2019" name="Int. J. Syst. Evol. Microbiol.">
        <title>The Global Catalogue of Microorganisms (GCM) 10K type strain sequencing project: providing services to taxonomists for standard genome sequencing and annotation.</title>
        <authorList>
            <consortium name="The Broad Institute Genomics Platform"/>
            <consortium name="The Broad Institute Genome Sequencing Center for Infectious Disease"/>
            <person name="Wu L."/>
            <person name="Ma J."/>
        </authorList>
    </citation>
    <scope>NUCLEOTIDE SEQUENCE [LARGE SCALE GENOMIC DNA]</scope>
    <source>
        <strain evidence="7">JCM 30742</strain>
    </source>
</reference>
<dbReference type="EMBL" id="BAABEO010000036">
    <property type="protein sequence ID" value="GAA3704520.1"/>
    <property type="molecule type" value="Genomic_DNA"/>
</dbReference>
<dbReference type="Pfam" id="PF14525">
    <property type="entry name" value="AraC_binding_2"/>
    <property type="match status" value="1"/>
</dbReference>
<evidence type="ECO:0000313" key="6">
    <source>
        <dbReference type="EMBL" id="GAA3704520.1"/>
    </source>
</evidence>
<dbReference type="PANTHER" id="PTHR46796:SF6">
    <property type="entry name" value="ARAC SUBFAMILY"/>
    <property type="match status" value="1"/>
</dbReference>
<dbReference type="Proteomes" id="UP001500752">
    <property type="component" value="Unassembled WGS sequence"/>
</dbReference>
<evidence type="ECO:0000313" key="7">
    <source>
        <dbReference type="Proteomes" id="UP001500752"/>
    </source>
</evidence>
<feature type="region of interest" description="Disordered" evidence="4">
    <location>
        <begin position="1"/>
        <end position="24"/>
    </location>
</feature>
<evidence type="ECO:0000256" key="1">
    <source>
        <dbReference type="ARBA" id="ARBA00023015"/>
    </source>
</evidence>
<dbReference type="PANTHER" id="PTHR46796">
    <property type="entry name" value="HTH-TYPE TRANSCRIPTIONAL ACTIVATOR RHAS-RELATED"/>
    <property type="match status" value="1"/>
</dbReference>
<organism evidence="6 7">
    <name type="scientific">Arthrobacter ginkgonis</name>
    <dbReference type="NCBI Taxonomy" id="1630594"/>
    <lineage>
        <taxon>Bacteria</taxon>
        <taxon>Bacillati</taxon>
        <taxon>Actinomycetota</taxon>
        <taxon>Actinomycetes</taxon>
        <taxon>Micrococcales</taxon>
        <taxon>Micrococcaceae</taxon>
        <taxon>Arthrobacter</taxon>
    </lineage>
</organism>
<dbReference type="InterPro" id="IPR018060">
    <property type="entry name" value="HTH_AraC"/>
</dbReference>
<feature type="domain" description="HTH araC/xylS-type" evidence="5">
    <location>
        <begin position="129"/>
        <end position="226"/>
    </location>
</feature>
<comment type="caution">
    <text evidence="6">The sequence shown here is derived from an EMBL/GenBank/DDBJ whole genome shotgun (WGS) entry which is preliminary data.</text>
</comment>
<accession>A0ABP7DEJ5</accession>
<feature type="compositionally biased region" description="Polar residues" evidence="4">
    <location>
        <begin position="1"/>
        <end position="20"/>
    </location>
</feature>
<dbReference type="Gene3D" id="1.10.10.60">
    <property type="entry name" value="Homeodomain-like"/>
    <property type="match status" value="1"/>
</dbReference>
<name>A0ABP7DEJ5_9MICC</name>
<sequence>MTLQLASEGQLTQNGRSSSVPAGAGVFYETRRPYEIDNRQDGQRQFTVRVARAALDVADSAVSRTCGEVISPRSPELRVLRTTIASLHEECEELSIEAREDLGDHVLDMIASLIRRQARPSMSTPRLMRGLMAHIEENIHSPELNVTSLAAACFVSERSVYEAFAGMGYAPAAYITNLRMQQAERYLMEGRSVQVTAGLCGYSDPSTFIRAFRRVHHTTPKAWVDGKRGR</sequence>
<keyword evidence="1" id="KW-0805">Transcription regulation</keyword>
<dbReference type="Pfam" id="PF12833">
    <property type="entry name" value="HTH_18"/>
    <property type="match status" value="1"/>
</dbReference>
<dbReference type="SMART" id="SM00342">
    <property type="entry name" value="HTH_ARAC"/>
    <property type="match status" value="1"/>
</dbReference>
<keyword evidence="7" id="KW-1185">Reference proteome</keyword>
<dbReference type="PROSITE" id="PS01124">
    <property type="entry name" value="HTH_ARAC_FAMILY_2"/>
    <property type="match status" value="1"/>
</dbReference>
<dbReference type="InterPro" id="IPR009057">
    <property type="entry name" value="Homeodomain-like_sf"/>
</dbReference>